<organism evidence="4 5">
    <name type="scientific">Trichinella nativa</name>
    <dbReference type="NCBI Taxonomy" id="6335"/>
    <lineage>
        <taxon>Eukaryota</taxon>
        <taxon>Metazoa</taxon>
        <taxon>Ecdysozoa</taxon>
        <taxon>Nematoda</taxon>
        <taxon>Enoplea</taxon>
        <taxon>Dorylaimia</taxon>
        <taxon>Trichinellida</taxon>
        <taxon>Trichinellidae</taxon>
        <taxon>Trichinella</taxon>
    </lineage>
</organism>
<dbReference type="GO" id="GO:0008824">
    <property type="term" value="F:cyanate hydratase activity"/>
    <property type="evidence" value="ECO:0007669"/>
    <property type="project" value="InterPro"/>
</dbReference>
<dbReference type="PRINTS" id="PR01693">
    <property type="entry name" value="CYANASE"/>
</dbReference>
<accession>A0A0V1KXS7</accession>
<dbReference type="Gene3D" id="1.10.260.40">
    <property type="entry name" value="lambda repressor-like DNA-binding domains"/>
    <property type="match status" value="1"/>
</dbReference>
<dbReference type="GO" id="GO:0003677">
    <property type="term" value="F:DNA binding"/>
    <property type="evidence" value="ECO:0007669"/>
    <property type="project" value="InterPro"/>
</dbReference>
<gene>
    <name evidence="4" type="primary">CYN</name>
    <name evidence="4" type="ORF">T02_4899</name>
</gene>
<dbReference type="SUPFAM" id="SSF55234">
    <property type="entry name" value="Cyanase C-terminal domain"/>
    <property type="match status" value="1"/>
</dbReference>
<feature type="domain" description="Cyanate lyase C-terminal" evidence="3">
    <location>
        <begin position="109"/>
        <end position="182"/>
    </location>
</feature>
<dbReference type="Pfam" id="PF02560">
    <property type="entry name" value="Cyanate_lyase"/>
    <property type="match status" value="1"/>
</dbReference>
<reference evidence="4 5" key="1">
    <citation type="submission" date="2015-05" db="EMBL/GenBank/DDBJ databases">
        <title>Evolution of Trichinella species and genotypes.</title>
        <authorList>
            <person name="Korhonen P.K."/>
            <person name="Edoardo P."/>
            <person name="Giuseppe L.R."/>
            <person name="Gasser R.B."/>
        </authorList>
    </citation>
    <scope>NUCLEOTIDE SEQUENCE [LARGE SCALE GENOMIC DNA]</scope>
    <source>
        <strain evidence="4">ISS10</strain>
    </source>
</reference>
<dbReference type="Gene3D" id="3.30.1160.10">
    <property type="entry name" value="Cyanate lyase, C-terminal domain"/>
    <property type="match status" value="1"/>
</dbReference>
<dbReference type="Proteomes" id="UP000054721">
    <property type="component" value="Unassembled WGS sequence"/>
</dbReference>
<dbReference type="OrthoDB" id="10019422at2759"/>
<dbReference type="InterPro" id="IPR010982">
    <property type="entry name" value="Lambda_DNA-bd_dom_sf"/>
</dbReference>
<keyword evidence="2" id="KW-0456">Lyase</keyword>
<dbReference type="SMART" id="SM01116">
    <property type="entry name" value="Cyanate_lyase"/>
    <property type="match status" value="1"/>
</dbReference>
<dbReference type="InterPro" id="IPR036581">
    <property type="entry name" value="Cyanate_lyase_C_sf"/>
</dbReference>
<evidence type="ECO:0000256" key="2">
    <source>
        <dbReference type="ARBA" id="ARBA00023239"/>
    </source>
</evidence>
<dbReference type="InterPro" id="IPR003712">
    <property type="entry name" value="Cyanate_lyase_C"/>
</dbReference>
<evidence type="ECO:0000256" key="1">
    <source>
        <dbReference type="ARBA" id="ARBA00003561"/>
    </source>
</evidence>
<dbReference type="STRING" id="6335.A0A0V1KXS7"/>
<dbReference type="EMBL" id="JYDW01000208">
    <property type="protein sequence ID" value="KRZ51985.1"/>
    <property type="molecule type" value="Genomic_DNA"/>
</dbReference>
<evidence type="ECO:0000313" key="4">
    <source>
        <dbReference type="EMBL" id="KRZ51985.1"/>
    </source>
</evidence>
<keyword evidence="5" id="KW-1185">Reference proteome</keyword>
<protein>
    <submittedName>
        <fullName evidence="4">Cyanate hydratase</fullName>
    </submittedName>
</protein>
<dbReference type="NCBIfam" id="TIGR00673">
    <property type="entry name" value="cynS"/>
    <property type="match status" value="1"/>
</dbReference>
<dbReference type="PANTHER" id="PTHR34186:SF2">
    <property type="entry name" value="CYANATE HYDRATASE"/>
    <property type="match status" value="1"/>
</dbReference>
<dbReference type="SUPFAM" id="SSF47413">
    <property type="entry name" value="lambda repressor-like DNA-binding domains"/>
    <property type="match status" value="1"/>
</dbReference>
<comment type="function">
    <text evidence="1">Catalyzes the reaction of cyanate with bicarbonate to produce ammonia and carbon dioxide.</text>
</comment>
<dbReference type="InterPro" id="IPR008076">
    <property type="entry name" value="Cyanase"/>
</dbReference>
<proteinExistence type="predicted"/>
<evidence type="ECO:0000313" key="5">
    <source>
        <dbReference type="Proteomes" id="UP000054721"/>
    </source>
</evidence>
<name>A0A0V1KXS7_9BILA</name>
<comment type="caution">
    <text evidence="4">The sequence shown here is derived from an EMBL/GenBank/DDBJ whole genome shotgun (WGS) entry which is preliminary data.</text>
</comment>
<dbReference type="PANTHER" id="PTHR34186">
    <property type="entry name" value="CYANATE HYDRATASE"/>
    <property type="match status" value="1"/>
</dbReference>
<sequence length="186" mass="21091">MSDSVPTWLLIFFNRAKLLYNLNSCRSASSICTVEDKQNLVKRLLEAKLDSGLTFDEIASRCQITNVHCAQLFHNQARLSPKLAATLKQLVPALQDDDLREMQRCPLRIADPLLMHDPAVYRFHELVVQYGKSLKSLIEEKFGDGIMSAIDFQMTLSEAPGKSGERRVVIRMDGKFLPRVEPTQLD</sequence>
<dbReference type="AlphaFoldDB" id="A0A0V1KXS7"/>
<evidence type="ECO:0000259" key="3">
    <source>
        <dbReference type="SMART" id="SM01116"/>
    </source>
</evidence>